<gene>
    <name evidence="4" type="ORF">BDFB_006989</name>
</gene>
<comment type="similarity">
    <text evidence="1">Belongs to the TPRG1 family.</text>
</comment>
<feature type="compositionally biased region" description="Basic and acidic residues" evidence="2">
    <location>
        <begin position="40"/>
        <end position="50"/>
    </location>
</feature>
<evidence type="ECO:0000313" key="5">
    <source>
        <dbReference type="Proteomes" id="UP000292052"/>
    </source>
</evidence>
<keyword evidence="5" id="KW-1185">Reference proteome</keyword>
<evidence type="ECO:0000259" key="3">
    <source>
        <dbReference type="PROSITE" id="PS51791"/>
    </source>
</evidence>
<feature type="region of interest" description="Disordered" evidence="2">
    <location>
        <begin position="30"/>
        <end position="50"/>
    </location>
</feature>
<feature type="non-terminal residue" evidence="4">
    <location>
        <position position="329"/>
    </location>
</feature>
<organism evidence="4 5">
    <name type="scientific">Asbolus verrucosus</name>
    <name type="common">Desert ironclad beetle</name>
    <dbReference type="NCBI Taxonomy" id="1661398"/>
    <lineage>
        <taxon>Eukaryota</taxon>
        <taxon>Metazoa</taxon>
        <taxon>Ecdysozoa</taxon>
        <taxon>Arthropoda</taxon>
        <taxon>Hexapoda</taxon>
        <taxon>Insecta</taxon>
        <taxon>Pterygota</taxon>
        <taxon>Neoptera</taxon>
        <taxon>Endopterygota</taxon>
        <taxon>Coleoptera</taxon>
        <taxon>Polyphaga</taxon>
        <taxon>Cucujiformia</taxon>
        <taxon>Tenebrionidae</taxon>
        <taxon>Pimeliinae</taxon>
        <taxon>Asbolus</taxon>
    </lineage>
</organism>
<comment type="caution">
    <text evidence="4">The sequence shown here is derived from an EMBL/GenBank/DDBJ whole genome shotgun (WGS) entry which is preliminary data.</text>
</comment>
<protein>
    <submittedName>
        <fullName evidence="4">Tumor protein p63-regulated gene 1-like protein</fullName>
    </submittedName>
</protein>
<dbReference type="GO" id="GO:0005737">
    <property type="term" value="C:cytoplasm"/>
    <property type="evidence" value="ECO:0007669"/>
    <property type="project" value="TreeGrafter"/>
</dbReference>
<dbReference type="EMBL" id="QDEB01017698">
    <property type="protein sequence ID" value="RZC41380.1"/>
    <property type="molecule type" value="Genomic_DNA"/>
</dbReference>
<sequence length="329" mass="37717">MIEDTLEEELLQEFKGGTLTFNPENKLNSDKLIKPGSLDKSTDKESAKTNKNDNYWSANFISPITSIPNKISATLWSKTPKPPTPTKDNTIQQTICITENPNNYFTFRESVLARAISECKEQFLDEEADGPLIEAFLLTQISHWNSDKERLLLLTPQTLVVAKYDFIALKRLGYKKLPLELIDEVIVGELVYPGGSLIPQMNGFVDGLSNVLETCLFSRWSKSDNKQLSSFYKPRNRNMKGIRLMWNKNKSENFGSSWNPFNEDVPFCTFTFHPLFFHKDCVDEKLKNLYCLEAFIEKISKVIADLPRNNETSCEPCIIQEKDIVLQSY</sequence>
<dbReference type="Pfam" id="PF12456">
    <property type="entry name" value="hSac2"/>
    <property type="match status" value="1"/>
</dbReference>
<dbReference type="OrthoDB" id="10012704at2759"/>
<name>A0A482W885_ASBVE</name>
<feature type="domain" description="HSac2" evidence="3">
    <location>
        <begin position="106"/>
        <end position="266"/>
    </location>
</feature>
<dbReference type="PANTHER" id="PTHR31108:SF1">
    <property type="entry name" value="HSAC2 DOMAIN-CONTAINING PROTEIN"/>
    <property type="match status" value="1"/>
</dbReference>
<dbReference type="InterPro" id="IPR022158">
    <property type="entry name" value="Inositol_phosphatase"/>
</dbReference>
<evidence type="ECO:0000256" key="2">
    <source>
        <dbReference type="SAM" id="MobiDB-lite"/>
    </source>
</evidence>
<evidence type="ECO:0000313" key="4">
    <source>
        <dbReference type="EMBL" id="RZC41380.1"/>
    </source>
</evidence>
<dbReference type="Proteomes" id="UP000292052">
    <property type="component" value="Unassembled WGS sequence"/>
</dbReference>
<dbReference type="PROSITE" id="PS51791">
    <property type="entry name" value="HSAC2"/>
    <property type="match status" value="1"/>
</dbReference>
<dbReference type="PANTHER" id="PTHR31108">
    <property type="entry name" value="TUMOR PROTEIN P63-REGULATED GENE 1-LIKE PROTEIN"/>
    <property type="match status" value="1"/>
</dbReference>
<dbReference type="InterPro" id="IPR040242">
    <property type="entry name" value="TPRG1-like"/>
</dbReference>
<accession>A0A482W885</accession>
<proteinExistence type="inferred from homology"/>
<dbReference type="STRING" id="1661398.A0A482W885"/>
<dbReference type="InterPro" id="IPR034753">
    <property type="entry name" value="hSac2"/>
</dbReference>
<dbReference type="AlphaFoldDB" id="A0A482W885"/>
<reference evidence="4 5" key="1">
    <citation type="submission" date="2017-03" db="EMBL/GenBank/DDBJ databases">
        <title>Genome of the blue death feigning beetle - Asbolus verrucosus.</title>
        <authorList>
            <person name="Rider S.D."/>
        </authorList>
    </citation>
    <scope>NUCLEOTIDE SEQUENCE [LARGE SCALE GENOMIC DNA]</scope>
    <source>
        <strain evidence="4">Butters</strain>
        <tissue evidence="4">Head and leg muscle</tissue>
    </source>
</reference>
<evidence type="ECO:0000256" key="1">
    <source>
        <dbReference type="ARBA" id="ARBA00009163"/>
    </source>
</evidence>